<dbReference type="AlphaFoldDB" id="A0A8T2UZJ4"/>
<keyword evidence="3" id="KW-1185">Reference proteome</keyword>
<protein>
    <submittedName>
        <fullName evidence="2">Uncharacterized protein</fullName>
    </submittedName>
</protein>
<name>A0A8T2UZJ4_CERRI</name>
<gene>
    <name evidence="2" type="ORF">KP509_05G072600</name>
</gene>
<organism evidence="2 3">
    <name type="scientific">Ceratopteris richardii</name>
    <name type="common">Triangle waterfern</name>
    <dbReference type="NCBI Taxonomy" id="49495"/>
    <lineage>
        <taxon>Eukaryota</taxon>
        <taxon>Viridiplantae</taxon>
        <taxon>Streptophyta</taxon>
        <taxon>Embryophyta</taxon>
        <taxon>Tracheophyta</taxon>
        <taxon>Polypodiopsida</taxon>
        <taxon>Polypodiidae</taxon>
        <taxon>Polypodiales</taxon>
        <taxon>Pteridineae</taxon>
        <taxon>Pteridaceae</taxon>
        <taxon>Parkerioideae</taxon>
        <taxon>Ceratopteris</taxon>
    </lineage>
</organism>
<reference evidence="2" key="1">
    <citation type="submission" date="2021-08" db="EMBL/GenBank/DDBJ databases">
        <title>WGS assembly of Ceratopteris richardii.</title>
        <authorList>
            <person name="Marchant D.B."/>
            <person name="Chen G."/>
            <person name="Jenkins J."/>
            <person name="Shu S."/>
            <person name="Leebens-Mack J."/>
            <person name="Grimwood J."/>
            <person name="Schmutz J."/>
            <person name="Soltis P."/>
            <person name="Soltis D."/>
            <person name="Chen Z.-H."/>
        </authorList>
    </citation>
    <scope>NUCLEOTIDE SEQUENCE</scope>
    <source>
        <strain evidence="2">Whitten #5841</strain>
        <tissue evidence="2">Leaf</tissue>
    </source>
</reference>
<dbReference type="Proteomes" id="UP000825935">
    <property type="component" value="Chromosome 5"/>
</dbReference>
<evidence type="ECO:0000256" key="1">
    <source>
        <dbReference type="SAM" id="MobiDB-lite"/>
    </source>
</evidence>
<evidence type="ECO:0000313" key="3">
    <source>
        <dbReference type="Proteomes" id="UP000825935"/>
    </source>
</evidence>
<sequence>MALLHRSKALSCLLRHYRRGSASLSLHTSSITLNASCSSSYLSSLSTDQSLCSYTTSAIPHGCIFSHSCNLNCWVLNKCAGFPHIFARNCSSSEFPLPASPGEYEGGGEGEEADGAPLNVEEGGDPASMDVVDDPNLPPYDESMYPEDEEEEFVDEDPPTDPEEKLLYSPSDEERS</sequence>
<accession>A0A8T2UZJ4</accession>
<comment type="caution">
    <text evidence="2">The sequence shown here is derived from an EMBL/GenBank/DDBJ whole genome shotgun (WGS) entry which is preliminary data.</text>
</comment>
<feature type="compositionally biased region" description="Basic and acidic residues" evidence="1">
    <location>
        <begin position="162"/>
        <end position="176"/>
    </location>
</feature>
<feature type="compositionally biased region" description="Acidic residues" evidence="1">
    <location>
        <begin position="144"/>
        <end position="161"/>
    </location>
</feature>
<dbReference type="EMBL" id="CM035410">
    <property type="protein sequence ID" value="KAH7437449.1"/>
    <property type="molecule type" value="Genomic_DNA"/>
</dbReference>
<proteinExistence type="predicted"/>
<feature type="region of interest" description="Disordered" evidence="1">
    <location>
        <begin position="97"/>
        <end position="176"/>
    </location>
</feature>
<evidence type="ECO:0000313" key="2">
    <source>
        <dbReference type="EMBL" id="KAH7437449.1"/>
    </source>
</evidence>